<name>A0A2U1B6M5_9BACT</name>
<sequence length="348" mass="39257">MQHPIHQRSRTLPRRIADHFEQEIREGRLRENDRLPSTAELARSFGVNLETLQAAMKELAGRGLLERIPGRGTFIRHGLAGRCVGIVFGREIFYRPDRLFHAVLLEELTGLIRQSGWSSRLFASGEAAEYDKGFHDLKQAVSAGEIRIVLGLCANRLIEQYLWQACSVPAPKIPFELDVPSLLEPGLAYLDRHACREVLVLHSSAPEWRQGIRQLDPGRYPHLRAHFVPVDPHDADREQVYRTAAAFFPAHPGCDGLFITEDAMFRQTVTAACQSGRHIGSELKLITHVNKGLEPFFPLPLTRLEIDPADVALQVWNQLQALLRGEPELRPTLRPRLIPGRTCGEAHE</sequence>
<feature type="domain" description="HTH gntR-type" evidence="4">
    <location>
        <begin position="10"/>
        <end position="78"/>
    </location>
</feature>
<evidence type="ECO:0000256" key="1">
    <source>
        <dbReference type="ARBA" id="ARBA00023015"/>
    </source>
</evidence>
<keyword evidence="2" id="KW-0238">DNA-binding</keyword>
<dbReference type="InterPro" id="IPR036390">
    <property type="entry name" value="WH_DNA-bd_sf"/>
</dbReference>
<protein>
    <submittedName>
        <fullName evidence="5">GntR family transcriptional regulator</fullName>
    </submittedName>
    <submittedName>
        <fullName evidence="6">Substrate-binding family protein</fullName>
    </submittedName>
</protein>
<dbReference type="AlphaFoldDB" id="A0A2U1B6M5"/>
<dbReference type="PANTHER" id="PTHR44846">
    <property type="entry name" value="MANNOSYL-D-GLYCERATE TRANSPORT/METABOLISM SYSTEM REPRESSOR MNGR-RELATED"/>
    <property type="match status" value="1"/>
</dbReference>
<dbReference type="EMBL" id="JABAEW010000026">
    <property type="protein sequence ID" value="NMD87548.1"/>
    <property type="molecule type" value="Genomic_DNA"/>
</dbReference>
<dbReference type="GO" id="GO:0045892">
    <property type="term" value="P:negative regulation of DNA-templated transcription"/>
    <property type="evidence" value="ECO:0007669"/>
    <property type="project" value="TreeGrafter"/>
</dbReference>
<reference evidence="5 8" key="2">
    <citation type="submission" date="2020-04" db="EMBL/GenBank/DDBJ databases">
        <authorList>
            <person name="Hitch T.C.A."/>
            <person name="Wylensek D."/>
            <person name="Clavel T."/>
        </authorList>
    </citation>
    <scope>NUCLEOTIDE SEQUENCE [LARGE SCALE GENOMIC DNA]</scope>
    <source>
        <strain evidence="5 8">COR2-253-APC-1A</strain>
    </source>
</reference>
<dbReference type="Gene3D" id="3.40.50.2300">
    <property type="match status" value="1"/>
</dbReference>
<dbReference type="InterPro" id="IPR028082">
    <property type="entry name" value="Peripla_BP_I"/>
</dbReference>
<dbReference type="InterPro" id="IPR000524">
    <property type="entry name" value="Tscrpt_reg_HTH_GntR"/>
</dbReference>
<organism evidence="6 7">
    <name type="scientific">Victivallis vadensis</name>
    <dbReference type="NCBI Taxonomy" id="172901"/>
    <lineage>
        <taxon>Bacteria</taxon>
        <taxon>Pseudomonadati</taxon>
        <taxon>Lentisphaerota</taxon>
        <taxon>Lentisphaeria</taxon>
        <taxon>Victivallales</taxon>
        <taxon>Victivallaceae</taxon>
        <taxon>Victivallis</taxon>
    </lineage>
</organism>
<dbReference type="GO" id="GO:0003700">
    <property type="term" value="F:DNA-binding transcription factor activity"/>
    <property type="evidence" value="ECO:0007669"/>
    <property type="project" value="InterPro"/>
</dbReference>
<dbReference type="SUPFAM" id="SSF53822">
    <property type="entry name" value="Periplasmic binding protein-like I"/>
    <property type="match status" value="1"/>
</dbReference>
<dbReference type="RefSeq" id="WP_116883327.1">
    <property type="nucleotide sequence ID" value="NZ_CABMMC010000112.1"/>
</dbReference>
<dbReference type="SUPFAM" id="SSF46785">
    <property type="entry name" value="Winged helix' DNA-binding domain"/>
    <property type="match status" value="1"/>
</dbReference>
<evidence type="ECO:0000313" key="5">
    <source>
        <dbReference type="EMBL" id="NMD87548.1"/>
    </source>
</evidence>
<accession>A0A2U1B6M5</accession>
<evidence type="ECO:0000259" key="4">
    <source>
        <dbReference type="PROSITE" id="PS50949"/>
    </source>
</evidence>
<dbReference type="Proteomes" id="UP000245959">
    <property type="component" value="Unassembled WGS sequence"/>
</dbReference>
<evidence type="ECO:0000256" key="3">
    <source>
        <dbReference type="ARBA" id="ARBA00023163"/>
    </source>
</evidence>
<comment type="caution">
    <text evidence="6">The sequence shown here is derived from an EMBL/GenBank/DDBJ whole genome shotgun (WGS) entry which is preliminary data.</text>
</comment>
<proteinExistence type="predicted"/>
<dbReference type="InterPro" id="IPR046335">
    <property type="entry name" value="LacI/GalR-like_sensor"/>
</dbReference>
<evidence type="ECO:0000313" key="8">
    <source>
        <dbReference type="Proteomes" id="UP000576225"/>
    </source>
</evidence>
<dbReference type="Pfam" id="PF00392">
    <property type="entry name" value="GntR"/>
    <property type="match status" value="1"/>
</dbReference>
<dbReference type="Pfam" id="PF13377">
    <property type="entry name" value="Peripla_BP_3"/>
    <property type="match status" value="1"/>
</dbReference>
<gene>
    <name evidence="6" type="ORF">C8D82_10780</name>
    <name evidence="5" type="ORF">HF882_13225</name>
</gene>
<dbReference type="Proteomes" id="UP000576225">
    <property type="component" value="Unassembled WGS sequence"/>
</dbReference>
<dbReference type="OrthoDB" id="457376at2"/>
<keyword evidence="1" id="KW-0805">Transcription regulation</keyword>
<keyword evidence="3" id="KW-0804">Transcription</keyword>
<evidence type="ECO:0000313" key="6">
    <source>
        <dbReference type="EMBL" id="PVY44325.1"/>
    </source>
</evidence>
<dbReference type="InterPro" id="IPR050679">
    <property type="entry name" value="Bact_HTH_transcr_reg"/>
</dbReference>
<dbReference type="EMBL" id="QEKH01000007">
    <property type="protein sequence ID" value="PVY44325.1"/>
    <property type="molecule type" value="Genomic_DNA"/>
</dbReference>
<dbReference type="InterPro" id="IPR036388">
    <property type="entry name" value="WH-like_DNA-bd_sf"/>
</dbReference>
<evidence type="ECO:0000256" key="2">
    <source>
        <dbReference type="ARBA" id="ARBA00023125"/>
    </source>
</evidence>
<reference evidence="6 7" key="1">
    <citation type="submission" date="2018-04" db="EMBL/GenBank/DDBJ databases">
        <title>Genomic Encyclopedia of Type Strains, Phase IV (KMG-IV): sequencing the most valuable type-strain genomes for metagenomic binning, comparative biology and taxonomic classification.</title>
        <authorList>
            <person name="Goeker M."/>
        </authorList>
    </citation>
    <scope>NUCLEOTIDE SEQUENCE [LARGE SCALE GENOMIC DNA]</scope>
    <source>
        <strain evidence="6 7">DSM 14823</strain>
    </source>
</reference>
<dbReference type="PANTHER" id="PTHR44846:SF1">
    <property type="entry name" value="MANNOSYL-D-GLYCERATE TRANSPORT_METABOLISM SYSTEM REPRESSOR MNGR-RELATED"/>
    <property type="match status" value="1"/>
</dbReference>
<dbReference type="SMART" id="SM00345">
    <property type="entry name" value="HTH_GNTR"/>
    <property type="match status" value="1"/>
</dbReference>
<evidence type="ECO:0000313" key="7">
    <source>
        <dbReference type="Proteomes" id="UP000245959"/>
    </source>
</evidence>
<dbReference type="CDD" id="cd07377">
    <property type="entry name" value="WHTH_GntR"/>
    <property type="match status" value="1"/>
</dbReference>
<keyword evidence="7" id="KW-1185">Reference proteome</keyword>
<dbReference type="PROSITE" id="PS50949">
    <property type="entry name" value="HTH_GNTR"/>
    <property type="match status" value="1"/>
</dbReference>
<dbReference type="GO" id="GO:0003677">
    <property type="term" value="F:DNA binding"/>
    <property type="evidence" value="ECO:0007669"/>
    <property type="project" value="UniProtKB-KW"/>
</dbReference>
<dbReference type="GeneID" id="78294635"/>
<dbReference type="Gene3D" id="1.10.10.10">
    <property type="entry name" value="Winged helix-like DNA-binding domain superfamily/Winged helix DNA-binding domain"/>
    <property type="match status" value="1"/>
</dbReference>